<sequence>LKPQAQEALNTTQKIWTLKRNYTMAPDNVDQECVFAEKVLLTSSDYEYNENFTVGLKRFQTHMYANLGEDAQGPYMKAGKEKGVAELVYTLREWYFHDRCAVRTFENMSAPSQTFTGCELLVWDYHIDGHMDHCLSIYNKICTGISHTVYWM</sequence>
<organism evidence="1">
    <name type="scientific">Amblyomma maculatum</name>
    <name type="common">Gulf Coast tick</name>
    <dbReference type="NCBI Taxonomy" id="34609"/>
    <lineage>
        <taxon>Eukaryota</taxon>
        <taxon>Metazoa</taxon>
        <taxon>Ecdysozoa</taxon>
        <taxon>Arthropoda</taxon>
        <taxon>Chelicerata</taxon>
        <taxon>Arachnida</taxon>
        <taxon>Acari</taxon>
        <taxon>Parasitiformes</taxon>
        <taxon>Ixodida</taxon>
        <taxon>Ixodoidea</taxon>
        <taxon>Ixodidae</taxon>
        <taxon>Amblyomminae</taxon>
        <taxon>Amblyomma</taxon>
    </lineage>
</organism>
<dbReference type="InterPro" id="IPR012674">
    <property type="entry name" value="Calycin"/>
</dbReference>
<protein>
    <submittedName>
        <fullName evidence="1">Uncharacterized protein</fullName>
    </submittedName>
</protein>
<reference evidence="1" key="1">
    <citation type="journal article" date="2011" name="PLoS ONE">
        <title>A deep insight into the sialotranscriptome of the gulf coast tick, Amblyomma maculatum.</title>
        <authorList>
            <person name="Karim S."/>
            <person name="Singh P."/>
            <person name="Ribeiro J.M."/>
        </authorList>
    </citation>
    <scope>NUCLEOTIDE SEQUENCE</scope>
    <source>
        <tissue evidence="1">Salivary gland</tissue>
    </source>
</reference>
<feature type="non-terminal residue" evidence="1">
    <location>
        <position position="152"/>
    </location>
</feature>
<accession>G3MJJ0</accession>
<dbReference type="Gene3D" id="2.40.128.20">
    <property type="match status" value="1"/>
</dbReference>
<evidence type="ECO:0000313" key="1">
    <source>
        <dbReference type="EMBL" id="AEO33658.1"/>
    </source>
</evidence>
<feature type="non-terminal residue" evidence="1">
    <location>
        <position position="1"/>
    </location>
</feature>
<dbReference type="EMBL" id="JO842041">
    <property type="protein sequence ID" value="AEO33658.1"/>
    <property type="molecule type" value="mRNA"/>
</dbReference>
<dbReference type="AlphaFoldDB" id="G3MJJ0"/>
<name>G3MJJ0_AMBMU</name>
<proteinExistence type="evidence at transcript level"/>